<organism evidence="2 3">
    <name type="scientific">Penicillium decumbens</name>
    <dbReference type="NCBI Taxonomy" id="69771"/>
    <lineage>
        <taxon>Eukaryota</taxon>
        <taxon>Fungi</taxon>
        <taxon>Dikarya</taxon>
        <taxon>Ascomycota</taxon>
        <taxon>Pezizomycotina</taxon>
        <taxon>Eurotiomycetes</taxon>
        <taxon>Eurotiomycetidae</taxon>
        <taxon>Eurotiales</taxon>
        <taxon>Aspergillaceae</taxon>
        <taxon>Penicillium</taxon>
    </lineage>
</organism>
<accession>A0A1V6P0Z1</accession>
<dbReference type="AlphaFoldDB" id="A0A1V6P0Z1"/>
<keyword evidence="3" id="KW-1185">Reference proteome</keyword>
<evidence type="ECO:0000256" key="1">
    <source>
        <dbReference type="SAM" id="MobiDB-lite"/>
    </source>
</evidence>
<name>A0A1V6P0Z1_PENDC</name>
<proteinExistence type="predicted"/>
<evidence type="ECO:0000313" key="2">
    <source>
        <dbReference type="EMBL" id="OQD70608.1"/>
    </source>
</evidence>
<dbReference type="Proteomes" id="UP000191522">
    <property type="component" value="Unassembled WGS sequence"/>
</dbReference>
<comment type="caution">
    <text evidence="2">The sequence shown here is derived from an EMBL/GenBank/DDBJ whole genome shotgun (WGS) entry which is preliminary data.</text>
</comment>
<protein>
    <submittedName>
        <fullName evidence="2">Uncharacterized protein</fullName>
    </submittedName>
</protein>
<evidence type="ECO:0000313" key="3">
    <source>
        <dbReference type="Proteomes" id="UP000191522"/>
    </source>
</evidence>
<sequence>MSKGHGEVFMPEQQKAELTERVALQKSVTNTSDRPFRRLPNTDQCFAD</sequence>
<dbReference type="EMBL" id="MDYL01000022">
    <property type="protein sequence ID" value="OQD70608.1"/>
    <property type="molecule type" value="Genomic_DNA"/>
</dbReference>
<reference evidence="3" key="1">
    <citation type="journal article" date="2017" name="Nat. Microbiol.">
        <title>Global analysis of biosynthetic gene clusters reveals vast potential of secondary metabolite production in Penicillium species.</title>
        <authorList>
            <person name="Nielsen J.C."/>
            <person name="Grijseels S."/>
            <person name="Prigent S."/>
            <person name="Ji B."/>
            <person name="Dainat J."/>
            <person name="Nielsen K.F."/>
            <person name="Frisvad J.C."/>
            <person name="Workman M."/>
            <person name="Nielsen J."/>
        </authorList>
    </citation>
    <scope>NUCLEOTIDE SEQUENCE [LARGE SCALE GENOMIC DNA]</scope>
    <source>
        <strain evidence="3">IBT 11843</strain>
    </source>
</reference>
<feature type="region of interest" description="Disordered" evidence="1">
    <location>
        <begin position="26"/>
        <end position="48"/>
    </location>
</feature>
<gene>
    <name evidence="2" type="ORF">PENDEC_c022G05187</name>
</gene>